<sequence>MACHDPAPQARDRAVARARRTLRVARDRRARRQRTAPRHRVAQRFGGWRRCWRPVGRGDPRHVRHARRAGRSAPGSACRQRPIDRRRREHSRDDHRRRCHHDCRDAEGTRPIRLAALDRRPIRGAECTDRVARRRGHAEGRARALRNAARQLRHVHGARWGDPRQRRQGRHSGRRGERRRGAPRLGAPRRGSHARRGQHHLAIAHALEGRPERACRPREPRHGRRHHPQARRRHKGHRPDRVAGLDPTVDRRQRLPRRRQGKPPGDPRRLRRLGWPRPRRQTRRVRRQGADPRR</sequence>
<proteinExistence type="predicted"/>
<evidence type="ECO:0000313" key="2">
    <source>
        <dbReference type="EMBL" id="CAB4929087.1"/>
    </source>
</evidence>
<organism evidence="2">
    <name type="scientific">freshwater metagenome</name>
    <dbReference type="NCBI Taxonomy" id="449393"/>
    <lineage>
        <taxon>unclassified sequences</taxon>
        <taxon>metagenomes</taxon>
        <taxon>ecological metagenomes</taxon>
    </lineage>
</organism>
<name>A0A6J7IFV1_9ZZZZ</name>
<feature type="compositionally biased region" description="Basic residues" evidence="1">
    <location>
        <begin position="221"/>
        <end position="238"/>
    </location>
</feature>
<feature type="compositionally biased region" description="Basic and acidic residues" evidence="1">
    <location>
        <begin position="207"/>
        <end position="220"/>
    </location>
</feature>
<feature type="compositionally biased region" description="Basic and acidic residues" evidence="1">
    <location>
        <begin position="239"/>
        <end position="253"/>
    </location>
</feature>
<feature type="region of interest" description="Disordered" evidence="1">
    <location>
        <begin position="56"/>
        <end position="99"/>
    </location>
</feature>
<feature type="compositionally biased region" description="Basic residues" evidence="1">
    <location>
        <begin position="166"/>
        <end position="182"/>
    </location>
</feature>
<reference evidence="2" key="1">
    <citation type="submission" date="2020-05" db="EMBL/GenBank/DDBJ databases">
        <authorList>
            <person name="Chiriac C."/>
            <person name="Salcher M."/>
            <person name="Ghai R."/>
            <person name="Kavagutti S V."/>
        </authorList>
    </citation>
    <scope>NUCLEOTIDE SEQUENCE</scope>
</reference>
<feature type="compositionally biased region" description="Basic residues" evidence="1">
    <location>
        <begin position="190"/>
        <end position="199"/>
    </location>
</feature>
<protein>
    <submittedName>
        <fullName evidence="2">Unannotated protein</fullName>
    </submittedName>
</protein>
<dbReference type="AlphaFoldDB" id="A0A6J7IFV1"/>
<gene>
    <name evidence="2" type="ORF">UFOPK3543_02548</name>
</gene>
<dbReference type="EMBL" id="CAFBMH010000130">
    <property type="protein sequence ID" value="CAB4929087.1"/>
    <property type="molecule type" value="Genomic_DNA"/>
</dbReference>
<feature type="compositionally biased region" description="Basic residues" evidence="1">
    <location>
        <begin position="269"/>
        <end position="287"/>
    </location>
</feature>
<evidence type="ECO:0000256" key="1">
    <source>
        <dbReference type="SAM" id="MobiDB-lite"/>
    </source>
</evidence>
<accession>A0A6J7IFV1</accession>
<feature type="compositionally biased region" description="Basic and acidic residues" evidence="1">
    <location>
        <begin position="90"/>
        <end position="99"/>
    </location>
</feature>
<feature type="region of interest" description="Disordered" evidence="1">
    <location>
        <begin position="153"/>
        <end position="294"/>
    </location>
</feature>